<feature type="compositionally biased region" description="Basic and acidic residues" evidence="18">
    <location>
        <begin position="809"/>
        <end position="818"/>
    </location>
</feature>
<feature type="region of interest" description="Disordered" evidence="18">
    <location>
        <begin position="140"/>
        <end position="216"/>
    </location>
</feature>
<keyword evidence="8" id="KW-0498">Mitosis</keyword>
<feature type="compositionally biased region" description="Acidic residues" evidence="18">
    <location>
        <begin position="185"/>
        <end position="194"/>
    </location>
</feature>
<dbReference type="InterPro" id="IPR027417">
    <property type="entry name" value="P-loop_NTPase"/>
</dbReference>
<evidence type="ECO:0000256" key="2">
    <source>
        <dbReference type="ARBA" id="ARBA00007025"/>
    </source>
</evidence>
<keyword evidence="11" id="KW-0067">ATP-binding</keyword>
<dbReference type="SMART" id="SM00490">
    <property type="entry name" value="HELICc"/>
    <property type="match status" value="1"/>
</dbReference>
<dbReference type="PROSITE" id="PS51194">
    <property type="entry name" value="HELICASE_CTER"/>
    <property type="match status" value="1"/>
</dbReference>
<comment type="function">
    <text evidence="16">Involved in mitotic DNA repair and meiotic recombination. Functions in the recombinational DNA repair pathway. Essential for interhomolog gene conversion (GC), but may have a less important role in intersister GC than spn-A/Rad51. In the presence of DNA, spn-A/Rad51 enhances the ATPase activity of okr/Rad54.</text>
</comment>
<dbReference type="GO" id="GO:0016787">
    <property type="term" value="F:hydrolase activity"/>
    <property type="evidence" value="ECO:0007669"/>
    <property type="project" value="UniProtKB-KW"/>
</dbReference>
<evidence type="ECO:0000256" key="7">
    <source>
        <dbReference type="ARBA" id="ARBA00022763"/>
    </source>
</evidence>
<evidence type="ECO:0000256" key="10">
    <source>
        <dbReference type="ARBA" id="ARBA00022806"/>
    </source>
</evidence>
<dbReference type="SUPFAM" id="SSF52540">
    <property type="entry name" value="P-loop containing nucleoside triphosphate hydrolases"/>
    <property type="match status" value="2"/>
</dbReference>
<evidence type="ECO:0000256" key="14">
    <source>
        <dbReference type="ARBA" id="ARBA00023242"/>
    </source>
</evidence>
<evidence type="ECO:0000256" key="11">
    <source>
        <dbReference type="ARBA" id="ARBA00022840"/>
    </source>
</evidence>
<dbReference type="Gene3D" id="3.40.50.10810">
    <property type="entry name" value="Tandem AAA-ATPase domain"/>
    <property type="match status" value="1"/>
</dbReference>
<keyword evidence="13" id="KW-0234">DNA repair</keyword>
<name>A0A915CIL3_PARUN</name>
<dbReference type="CDD" id="cd18000">
    <property type="entry name" value="DEXHc_ERCC6"/>
    <property type="match status" value="1"/>
</dbReference>
<dbReference type="InterPro" id="IPR058951">
    <property type="entry name" value="WHD_Rad26_CSB-like"/>
</dbReference>
<keyword evidence="15" id="KW-0131">Cell cycle</keyword>
<evidence type="ECO:0000256" key="5">
    <source>
        <dbReference type="ARBA" id="ARBA00022618"/>
    </source>
</evidence>
<dbReference type="CDD" id="cd18793">
    <property type="entry name" value="SF2_C_SNF"/>
    <property type="match status" value="1"/>
</dbReference>
<dbReference type="InterPro" id="IPR001650">
    <property type="entry name" value="Helicase_C-like"/>
</dbReference>
<dbReference type="GO" id="GO:0005634">
    <property type="term" value="C:nucleus"/>
    <property type="evidence" value="ECO:0007669"/>
    <property type="project" value="TreeGrafter"/>
</dbReference>
<feature type="compositionally biased region" description="Basic and acidic residues" evidence="18">
    <location>
        <begin position="890"/>
        <end position="905"/>
    </location>
</feature>
<dbReference type="GO" id="GO:0008094">
    <property type="term" value="F:ATP-dependent activity, acting on DNA"/>
    <property type="evidence" value="ECO:0007669"/>
    <property type="project" value="TreeGrafter"/>
</dbReference>
<comment type="subunit">
    <text evidence="3">Interacts (via N-terminus) with spn-A/Rad51.</text>
</comment>
<feature type="region of interest" description="Disordered" evidence="18">
    <location>
        <begin position="871"/>
        <end position="911"/>
    </location>
</feature>
<evidence type="ECO:0000256" key="15">
    <source>
        <dbReference type="ARBA" id="ARBA00023306"/>
    </source>
</evidence>
<keyword evidence="12" id="KW-0238">DNA-binding</keyword>
<evidence type="ECO:0000256" key="18">
    <source>
        <dbReference type="SAM" id="MobiDB-lite"/>
    </source>
</evidence>
<dbReference type="WBParaSite" id="PgR194_g006_t06">
    <property type="protein sequence ID" value="PgR194_g006_t06"/>
    <property type="gene ID" value="PgR194_g006"/>
</dbReference>
<comment type="similarity">
    <text evidence="2">Belongs to the SNF2/RAD54 helicase family.</text>
</comment>
<evidence type="ECO:0000313" key="23">
    <source>
        <dbReference type="WBParaSite" id="PgR194_g006_t06"/>
    </source>
</evidence>
<keyword evidence="5" id="KW-0132">Cell division</keyword>
<evidence type="ECO:0000313" key="21">
    <source>
        <dbReference type="Proteomes" id="UP000887569"/>
    </source>
</evidence>
<dbReference type="CDD" id="cd22254">
    <property type="entry name" value="CSB_WHD"/>
    <property type="match status" value="1"/>
</dbReference>
<feature type="compositionally biased region" description="Acidic residues" evidence="18">
    <location>
        <begin position="160"/>
        <end position="176"/>
    </location>
</feature>
<proteinExistence type="inferred from homology"/>
<dbReference type="Proteomes" id="UP000887569">
    <property type="component" value="Unplaced"/>
</dbReference>
<feature type="region of interest" description="Disordered" evidence="18">
    <location>
        <begin position="808"/>
        <end position="839"/>
    </location>
</feature>
<evidence type="ECO:0000256" key="3">
    <source>
        <dbReference type="ARBA" id="ARBA00011467"/>
    </source>
</evidence>
<dbReference type="InterPro" id="IPR038718">
    <property type="entry name" value="SNF2-like_sf"/>
</dbReference>
<keyword evidence="21" id="KW-1185">Reference proteome</keyword>
<dbReference type="AlphaFoldDB" id="A0A915CIL3"/>
<dbReference type="PANTHER" id="PTHR45629:SF7">
    <property type="entry name" value="DNA EXCISION REPAIR PROTEIN ERCC-6-RELATED"/>
    <property type="match status" value="1"/>
</dbReference>
<feature type="compositionally biased region" description="Basic and acidic residues" evidence="18">
    <location>
        <begin position="195"/>
        <end position="207"/>
    </location>
</feature>
<keyword evidence="10" id="KW-0347">Helicase</keyword>
<dbReference type="Pfam" id="PF00271">
    <property type="entry name" value="Helicase_C"/>
    <property type="match status" value="1"/>
</dbReference>
<reference evidence="22 23" key="1">
    <citation type="submission" date="2022-11" db="UniProtKB">
        <authorList>
            <consortium name="WormBaseParasite"/>
        </authorList>
    </citation>
    <scope>IDENTIFICATION</scope>
</reference>
<keyword evidence="6" id="KW-0547">Nucleotide-binding</keyword>
<evidence type="ECO:0000256" key="8">
    <source>
        <dbReference type="ARBA" id="ARBA00022776"/>
    </source>
</evidence>
<evidence type="ECO:0000256" key="4">
    <source>
        <dbReference type="ARBA" id="ARBA00015341"/>
    </source>
</evidence>
<dbReference type="WBParaSite" id="PgR194_g006_t05">
    <property type="protein sequence ID" value="PgR194_g006_t05"/>
    <property type="gene ID" value="PgR194_g006"/>
</dbReference>
<dbReference type="InterPro" id="IPR000330">
    <property type="entry name" value="SNF2_N"/>
</dbReference>
<evidence type="ECO:0000256" key="6">
    <source>
        <dbReference type="ARBA" id="ARBA00022741"/>
    </source>
</evidence>
<organism evidence="21 23">
    <name type="scientific">Parascaris univalens</name>
    <name type="common">Nematode worm</name>
    <dbReference type="NCBI Taxonomy" id="6257"/>
    <lineage>
        <taxon>Eukaryota</taxon>
        <taxon>Metazoa</taxon>
        <taxon>Ecdysozoa</taxon>
        <taxon>Nematoda</taxon>
        <taxon>Chromadorea</taxon>
        <taxon>Rhabditida</taxon>
        <taxon>Spirurina</taxon>
        <taxon>Ascaridomorpha</taxon>
        <taxon>Ascaridoidea</taxon>
        <taxon>Ascarididae</taxon>
        <taxon>Parascaris</taxon>
    </lineage>
</organism>
<dbReference type="PANTHER" id="PTHR45629">
    <property type="entry name" value="SNF2/RAD54 FAMILY MEMBER"/>
    <property type="match status" value="1"/>
</dbReference>
<evidence type="ECO:0000256" key="9">
    <source>
        <dbReference type="ARBA" id="ARBA00022801"/>
    </source>
</evidence>
<dbReference type="PROSITE" id="PS51192">
    <property type="entry name" value="HELICASE_ATP_BIND_1"/>
    <property type="match status" value="1"/>
</dbReference>
<keyword evidence="9" id="KW-0378">Hydrolase</keyword>
<feature type="domain" description="Helicase C-terminal" evidence="20">
    <location>
        <begin position="616"/>
        <end position="775"/>
    </location>
</feature>
<feature type="domain" description="Helicase ATP-binding" evidence="19">
    <location>
        <begin position="291"/>
        <end position="468"/>
    </location>
</feature>
<dbReference type="InterPro" id="IPR014001">
    <property type="entry name" value="Helicase_ATP-bd"/>
</dbReference>
<sequence length="1168" mass="131573">STPNFPVINSVHGTMGDAHESTSHTMAESIDERISSLRVDRHNIAAESTSTGDLAVLADSGVTVYNSSTLEKGILAQASRSLNEVESALGNEYSSSEQSSRSRINLHNVLVDAKSTVKYGDFTPFEAVERGRENDIKLNEEGVVSAGNAAIHPDAVEAKNDEEEEETIPSDNDSDVTSDYKPASDADDVVTSDEEERKVDANGEGKGSRRTRKGKTDKVIPTIRRLRDDANDDDFERRMKLLQANKELEQLETGVEPEDNEYHEMKSGLRVPNVCWNKLFKYQKTGVRWLNELHEQCVGGILADEMGLGKTIQVICFLRALAFSQAETRGFGFRGLGPVLLICPTTLMHQWLKEFHDWFPLCRIAVLHSSGSFRGPQSHLVSKFSTYRKNGCTLLTSYSTFTKKRKALANANWHYVILDEGHKIRNPGAQMTTAVKEVRTPHRLILTGSPLQNSLKELWSLMDFVYPGRLGALQTFTEKFAVPITQGGYANASAVQVRTAYKCACVLRDAINPYILRRMKKDVEMTVQLPSKTEQVLFCNITPCQRTFYKDYISSRECARILAGGMDAFVGLITLRKLCNHPDLVTGGPNKHNEYNVTLDEEMDFGAASRSGKMIVLKALLKLWKDQNQKVLLFSQSRQMLTLLEKFVIKEGYEYLRMDGSTPIGSRQPLVENFNTNDDIFLFLLTTKVGGLGVNLTGANRVVIFDPDWNPSTDAQARERAWRIGQQRAVTIYRLLTSGTIEEKIYQRQIFKQFLANRVLVDPKQRRFFKTNDLHELFTLGDEKTIESKGTETASIFSGTAEEISGRNYFDKNEDERHKKAMERRRRLKKKHTLKSDSDSDEEVKKIVEEFLSAEKIAELKALAKRISRSFSKGNMQQKEKGNHTTSPSKDGRQEEKEQKHAVSKKDKKKRKRELLDGCYEIPYLKRQSRFKDHSDRSESANAEAQDDYVLKRLLSSAGVNSALRHDQIVAESGADYQLIEDEADAVARRAAASLRKSRRWGTSKSCVDQAKRPRFGRKKAAGFAPSVCATKGSDDEVASGSTFSGSAISMINSEPSDGGSLLDAIRARKARTLDDERSTNREDQDYPSLMALEEGSSDGKCDRFDQLAEDIRTFLAVRDGRANTDEIVHRFQNLVGIQDTNAFRSILKRLCTFRSDLRLWILRDEYR</sequence>
<dbReference type="FunFam" id="3.40.50.10810:FF:000150">
    <property type="entry name" value="Helicase, putative"/>
    <property type="match status" value="1"/>
</dbReference>
<dbReference type="GO" id="GO:0005524">
    <property type="term" value="F:ATP binding"/>
    <property type="evidence" value="ECO:0007669"/>
    <property type="project" value="InterPro"/>
</dbReference>
<feature type="compositionally biased region" description="Basic residues" evidence="18">
    <location>
        <begin position="819"/>
        <end position="833"/>
    </location>
</feature>
<comment type="subcellular location">
    <subcellularLocation>
        <location evidence="1">Nucleus</location>
    </subcellularLocation>
</comment>
<dbReference type="Pfam" id="PF00176">
    <property type="entry name" value="SNF2-rel_dom"/>
    <property type="match status" value="1"/>
</dbReference>
<dbReference type="GO" id="GO:0006283">
    <property type="term" value="P:transcription-coupled nucleotide-excision repair"/>
    <property type="evidence" value="ECO:0007669"/>
    <property type="project" value="TreeGrafter"/>
</dbReference>
<evidence type="ECO:0000256" key="12">
    <source>
        <dbReference type="ARBA" id="ARBA00023125"/>
    </source>
</evidence>
<evidence type="ECO:0000259" key="20">
    <source>
        <dbReference type="PROSITE" id="PS51194"/>
    </source>
</evidence>
<evidence type="ECO:0000256" key="17">
    <source>
        <dbReference type="ARBA" id="ARBA00029956"/>
    </source>
</evidence>
<protein>
    <recommendedName>
        <fullName evidence="4">DNA repair and recombination protein RAD54-like</fullName>
    </recommendedName>
    <alternativeName>
        <fullName evidence="17">Protein okra</fullName>
    </alternativeName>
</protein>
<keyword evidence="14" id="KW-0539">Nucleus</keyword>
<dbReference type="InterPro" id="IPR050496">
    <property type="entry name" value="SNF2_RAD54_helicase_repair"/>
</dbReference>
<evidence type="ECO:0000259" key="19">
    <source>
        <dbReference type="PROSITE" id="PS51192"/>
    </source>
</evidence>
<dbReference type="GO" id="GO:0051301">
    <property type="term" value="P:cell division"/>
    <property type="evidence" value="ECO:0007669"/>
    <property type="project" value="UniProtKB-KW"/>
</dbReference>
<dbReference type="Pfam" id="PF25875">
    <property type="entry name" value="WHD_Rad26_CSB"/>
    <property type="match status" value="1"/>
</dbReference>
<feature type="region of interest" description="Disordered" evidence="18">
    <location>
        <begin position="1"/>
        <end position="22"/>
    </location>
</feature>
<keyword evidence="7" id="KW-0227">DNA damage</keyword>
<evidence type="ECO:0000313" key="22">
    <source>
        <dbReference type="WBParaSite" id="PgR194_g006_t05"/>
    </source>
</evidence>
<dbReference type="Gene3D" id="3.40.50.300">
    <property type="entry name" value="P-loop containing nucleotide triphosphate hydrolases"/>
    <property type="match status" value="1"/>
</dbReference>
<evidence type="ECO:0000256" key="1">
    <source>
        <dbReference type="ARBA" id="ARBA00004123"/>
    </source>
</evidence>
<evidence type="ECO:0000256" key="16">
    <source>
        <dbReference type="ARBA" id="ARBA00024776"/>
    </source>
</evidence>
<dbReference type="SMART" id="SM00487">
    <property type="entry name" value="DEXDc"/>
    <property type="match status" value="1"/>
</dbReference>
<accession>A0A915CIL3</accession>
<dbReference type="InterPro" id="IPR049730">
    <property type="entry name" value="SNF2/RAD54-like_C"/>
</dbReference>
<evidence type="ECO:0000256" key="13">
    <source>
        <dbReference type="ARBA" id="ARBA00023204"/>
    </source>
</evidence>